<dbReference type="RefSeq" id="WP_283078386.1">
    <property type="nucleotide sequence ID" value="NZ_CP121671.1"/>
</dbReference>
<feature type="domain" description="N-acetyltransferase" evidence="1">
    <location>
        <begin position="80"/>
        <end position="226"/>
    </location>
</feature>
<evidence type="ECO:0000313" key="2">
    <source>
        <dbReference type="EMBL" id="WFT76432.1"/>
    </source>
</evidence>
<evidence type="ECO:0000313" key="3">
    <source>
        <dbReference type="Proteomes" id="UP001221597"/>
    </source>
</evidence>
<evidence type="ECO:0000259" key="1">
    <source>
        <dbReference type="PROSITE" id="PS51186"/>
    </source>
</evidence>
<dbReference type="PROSITE" id="PS51186">
    <property type="entry name" value="GNAT"/>
    <property type="match status" value="1"/>
</dbReference>
<dbReference type="InterPro" id="IPR016181">
    <property type="entry name" value="Acyl_CoA_acyltransferase"/>
</dbReference>
<sequence length="227" mass="25936">MTHYLKNTPWDQRTLKIPTYELTSAEPEALQQTNETEGHFTVKVDPLLDKERLNKYGFYYTDTLITPVCKRDQLHLFEKEGIAISSSGDKQTILDIAGQAFVHGRFHRDFQVPNPLADLRYARWLEDLIDQKQVYYLYYQDEIAGFFGFDGNKVLLLGMDQTFTSRGLAKPFTSQACLKLLSLGYKELFTSVSAINMVSLNLFSSIGFKLKGAVDVYHKLNGKPLTD</sequence>
<name>A0ABY8J2Y3_9BACI</name>
<organism evidence="2 3">
    <name type="scientific">Halobacillus naozhouensis</name>
    <dbReference type="NCBI Taxonomy" id="554880"/>
    <lineage>
        <taxon>Bacteria</taxon>
        <taxon>Bacillati</taxon>
        <taxon>Bacillota</taxon>
        <taxon>Bacilli</taxon>
        <taxon>Bacillales</taxon>
        <taxon>Bacillaceae</taxon>
        <taxon>Halobacillus</taxon>
    </lineage>
</organism>
<dbReference type="EMBL" id="CP121671">
    <property type="protein sequence ID" value="WFT76432.1"/>
    <property type="molecule type" value="Genomic_DNA"/>
</dbReference>
<proteinExistence type="predicted"/>
<dbReference type="InterPro" id="IPR000182">
    <property type="entry name" value="GNAT_dom"/>
</dbReference>
<gene>
    <name evidence="2" type="ORF">P9989_08735</name>
</gene>
<accession>A0ABY8J2Y3</accession>
<reference evidence="2 3" key="1">
    <citation type="submission" date="2023-04" db="EMBL/GenBank/DDBJ databases">
        <title>Genome sequence of Halobacillus naozhouensis KACC 21980.</title>
        <authorList>
            <person name="Kim S."/>
            <person name="Heo J."/>
            <person name="Kwon S.-W."/>
        </authorList>
    </citation>
    <scope>NUCLEOTIDE SEQUENCE [LARGE SCALE GENOMIC DNA]</scope>
    <source>
        <strain evidence="2 3">KCTC 13234</strain>
    </source>
</reference>
<dbReference type="SUPFAM" id="SSF55729">
    <property type="entry name" value="Acyl-CoA N-acyltransferases (Nat)"/>
    <property type="match status" value="1"/>
</dbReference>
<protein>
    <submittedName>
        <fullName evidence="2">N-acetyltransferase</fullName>
    </submittedName>
</protein>
<keyword evidence="3" id="KW-1185">Reference proteome</keyword>
<dbReference type="Proteomes" id="UP001221597">
    <property type="component" value="Chromosome"/>
</dbReference>
<dbReference type="Gene3D" id="3.40.630.30">
    <property type="match status" value="1"/>
</dbReference>